<evidence type="ECO:0000313" key="1">
    <source>
        <dbReference type="EMBL" id="KAJ8002221.1"/>
    </source>
</evidence>
<evidence type="ECO:0000313" key="2">
    <source>
        <dbReference type="Proteomes" id="UP001157502"/>
    </source>
</evidence>
<protein>
    <submittedName>
        <fullName evidence="1">Uncharacterized protein</fullName>
    </submittedName>
</protein>
<proteinExistence type="predicted"/>
<gene>
    <name evidence="1" type="ORF">DPEC_G00177640</name>
</gene>
<dbReference type="EMBL" id="CM055741">
    <property type="protein sequence ID" value="KAJ8002221.1"/>
    <property type="molecule type" value="Genomic_DNA"/>
</dbReference>
<name>A0ACC2GEY2_DALPE</name>
<organism evidence="1 2">
    <name type="scientific">Dallia pectoralis</name>
    <name type="common">Alaska blackfish</name>
    <dbReference type="NCBI Taxonomy" id="75939"/>
    <lineage>
        <taxon>Eukaryota</taxon>
        <taxon>Metazoa</taxon>
        <taxon>Chordata</taxon>
        <taxon>Craniata</taxon>
        <taxon>Vertebrata</taxon>
        <taxon>Euteleostomi</taxon>
        <taxon>Actinopterygii</taxon>
        <taxon>Neopterygii</taxon>
        <taxon>Teleostei</taxon>
        <taxon>Protacanthopterygii</taxon>
        <taxon>Esociformes</taxon>
        <taxon>Umbridae</taxon>
        <taxon>Dallia</taxon>
    </lineage>
</organism>
<accession>A0ACC2GEY2</accession>
<sequence>MASTSGVLREEGQEVLVSQTGVKAAVIGLLVLPSGLTFTVIVEKILLQHILVNDEHRFLYYHVSKVAYTDWKRVFKVLSGTLDKVNIKKDHKRNLLFLST</sequence>
<reference evidence="1" key="1">
    <citation type="submission" date="2021-05" db="EMBL/GenBank/DDBJ databases">
        <authorList>
            <person name="Pan Q."/>
            <person name="Jouanno E."/>
            <person name="Zahm M."/>
            <person name="Klopp C."/>
            <person name="Cabau C."/>
            <person name="Louis A."/>
            <person name="Berthelot C."/>
            <person name="Parey E."/>
            <person name="Roest Crollius H."/>
            <person name="Montfort J."/>
            <person name="Robinson-Rechavi M."/>
            <person name="Bouchez O."/>
            <person name="Lampietro C."/>
            <person name="Lopez Roques C."/>
            <person name="Donnadieu C."/>
            <person name="Postlethwait J."/>
            <person name="Bobe J."/>
            <person name="Dillon D."/>
            <person name="Chandos A."/>
            <person name="von Hippel F."/>
            <person name="Guiguen Y."/>
        </authorList>
    </citation>
    <scope>NUCLEOTIDE SEQUENCE</scope>
    <source>
        <strain evidence="1">YG-Jan2019</strain>
    </source>
</reference>
<comment type="caution">
    <text evidence="1">The sequence shown here is derived from an EMBL/GenBank/DDBJ whole genome shotgun (WGS) entry which is preliminary data.</text>
</comment>
<dbReference type="Proteomes" id="UP001157502">
    <property type="component" value="Chromosome 14"/>
</dbReference>
<keyword evidence="2" id="KW-1185">Reference proteome</keyword>